<dbReference type="PANTHER" id="PTHR45633">
    <property type="entry name" value="60 KDA HEAT SHOCK PROTEIN, MITOCHONDRIAL"/>
    <property type="match status" value="1"/>
</dbReference>
<dbReference type="Gene3D" id="3.30.260.10">
    <property type="entry name" value="TCP-1-like chaperonin intermediate domain"/>
    <property type="match status" value="1"/>
</dbReference>
<dbReference type="InterPro" id="IPR002423">
    <property type="entry name" value="Cpn60/GroEL/TCP-1"/>
</dbReference>
<evidence type="ECO:0000256" key="3">
    <source>
        <dbReference type="RuleBase" id="RU000418"/>
    </source>
</evidence>
<dbReference type="SUPFAM" id="SSF54849">
    <property type="entry name" value="GroEL-intermediate domain like"/>
    <property type="match status" value="1"/>
</dbReference>
<dbReference type="SUPFAM" id="SSF48592">
    <property type="entry name" value="GroEL equatorial domain-like"/>
    <property type="match status" value="1"/>
</dbReference>
<keyword evidence="2" id="KW-0143">Chaperone</keyword>
<protein>
    <submittedName>
        <fullName evidence="4">Hsp60 -like chaperone (ATpase)</fullName>
    </submittedName>
</protein>
<dbReference type="InterPro" id="IPR027413">
    <property type="entry name" value="GROEL-like_equatorial_sf"/>
</dbReference>
<evidence type="ECO:0000256" key="2">
    <source>
        <dbReference type="ARBA" id="ARBA00023186"/>
    </source>
</evidence>
<dbReference type="NCBIfam" id="NF009489">
    <property type="entry name" value="PRK12851.1"/>
    <property type="match status" value="1"/>
</dbReference>
<dbReference type="CDD" id="cd03344">
    <property type="entry name" value="GroEL"/>
    <property type="match status" value="1"/>
</dbReference>
<dbReference type="FunFam" id="3.50.7.10:FF:000001">
    <property type="entry name" value="60 kDa chaperonin"/>
    <property type="match status" value="1"/>
</dbReference>
<dbReference type="InterPro" id="IPR027410">
    <property type="entry name" value="TCP-1-like_intermed_sf"/>
</dbReference>
<accession>A0AAV9Y3W0</accession>
<proteinExistence type="inferred from homology"/>
<evidence type="ECO:0000313" key="5">
    <source>
        <dbReference type="Proteomes" id="UP001311799"/>
    </source>
</evidence>
<dbReference type="InterPro" id="IPR001844">
    <property type="entry name" value="Cpn60/GroEL"/>
</dbReference>
<dbReference type="NCBIfam" id="NF009488">
    <property type="entry name" value="PRK12850.1"/>
    <property type="match status" value="1"/>
</dbReference>
<dbReference type="Pfam" id="PF00118">
    <property type="entry name" value="Cpn60_TCP1"/>
    <property type="match status" value="1"/>
</dbReference>
<dbReference type="EMBL" id="JAWDEY010000010">
    <property type="protein sequence ID" value="KAK6589936.1"/>
    <property type="molecule type" value="Genomic_DNA"/>
</dbReference>
<dbReference type="PRINTS" id="PR00298">
    <property type="entry name" value="CHAPERONIN60"/>
</dbReference>
<organism evidence="4 5">
    <name type="scientific">Cryptosporidium xiaoi</name>
    <dbReference type="NCBI Taxonomy" id="659607"/>
    <lineage>
        <taxon>Eukaryota</taxon>
        <taxon>Sar</taxon>
        <taxon>Alveolata</taxon>
        <taxon>Apicomplexa</taxon>
        <taxon>Conoidasida</taxon>
        <taxon>Coccidia</taxon>
        <taxon>Eucoccidiorida</taxon>
        <taxon>Eimeriorina</taxon>
        <taxon>Cryptosporidiidae</taxon>
        <taxon>Cryptosporidium</taxon>
    </lineage>
</organism>
<comment type="caution">
    <text evidence="4">The sequence shown here is derived from an EMBL/GenBank/DDBJ whole genome shotgun (WGS) entry which is preliminary data.</text>
</comment>
<dbReference type="InterPro" id="IPR027409">
    <property type="entry name" value="GroEL-like_apical_dom_sf"/>
</dbReference>
<dbReference type="GO" id="GO:0005524">
    <property type="term" value="F:ATP binding"/>
    <property type="evidence" value="ECO:0007669"/>
    <property type="project" value="InterPro"/>
</dbReference>
<reference evidence="4 5" key="1">
    <citation type="submission" date="2023-10" db="EMBL/GenBank/DDBJ databases">
        <title>Comparative genomics analysis reveals potential genetic determinants of host preference in Cryptosporidium xiaoi.</title>
        <authorList>
            <person name="Xiao L."/>
            <person name="Li J."/>
        </authorList>
    </citation>
    <scope>NUCLEOTIDE SEQUENCE [LARGE SCALE GENOMIC DNA]</scope>
    <source>
        <strain evidence="4 5">52996</strain>
    </source>
</reference>
<dbReference type="GO" id="GO:0140662">
    <property type="term" value="F:ATP-dependent protein folding chaperone"/>
    <property type="evidence" value="ECO:0007669"/>
    <property type="project" value="InterPro"/>
</dbReference>
<evidence type="ECO:0000256" key="1">
    <source>
        <dbReference type="ARBA" id="ARBA00006607"/>
    </source>
</evidence>
<gene>
    <name evidence="4" type="ORF">RS030_192874</name>
</gene>
<name>A0AAV9Y3W0_9CRYT</name>
<dbReference type="SUPFAM" id="SSF52029">
    <property type="entry name" value="GroEL apical domain-like"/>
    <property type="match status" value="1"/>
</dbReference>
<dbReference type="NCBIfam" id="NF000592">
    <property type="entry name" value="PRK00013.1"/>
    <property type="match status" value="1"/>
</dbReference>
<comment type="similarity">
    <text evidence="1 3">Belongs to the chaperonin (HSP60) family.</text>
</comment>
<dbReference type="Proteomes" id="UP001311799">
    <property type="component" value="Unassembled WGS sequence"/>
</dbReference>
<dbReference type="AlphaFoldDB" id="A0AAV9Y3W0"/>
<dbReference type="GO" id="GO:0042026">
    <property type="term" value="P:protein refolding"/>
    <property type="evidence" value="ECO:0007669"/>
    <property type="project" value="InterPro"/>
</dbReference>
<evidence type="ECO:0000313" key="4">
    <source>
        <dbReference type="EMBL" id="KAK6589936.1"/>
    </source>
</evidence>
<dbReference type="NCBIfam" id="NF009487">
    <property type="entry name" value="PRK12849.1"/>
    <property type="match status" value="1"/>
</dbReference>
<dbReference type="Gene3D" id="3.50.7.10">
    <property type="entry name" value="GroEL"/>
    <property type="match status" value="1"/>
</dbReference>
<keyword evidence="5" id="KW-1185">Reference proteome</keyword>
<dbReference type="Gene3D" id="1.10.560.10">
    <property type="entry name" value="GroEL-like equatorial domain"/>
    <property type="match status" value="1"/>
</dbReference>
<sequence length="643" mass="69782">MNGYLKTNYGLRELYSLGNGSFGGIINGSLRNSVGLIGTGALNKASIGLVSGGIMRNMVSRLGKFCYNTGKDLQFGNVSRRQMLKGANILADAVGVTLGPKGRNVVIDQGMMKTPRITKDGVTVARSIEFKSKPENIGAQLLKNVALATNDKAGDGTTTATVLAREMYRSGCDKVDSGLNPMDLLRGINIGVEYVISELDKLSQPVKTREDILNVATISANNDLKIGKIISKAYDKVGRDGTIHIVEGNTTKCELNVVEGIKIDRGYISPYFITNQKNQKVELENPNILIFNGRISDMNLILPVLEHSLKTNSPILIIADDIEGEALAALILNKIQLNLKLCAIKSPGFGEHKKQLLNDLSAILGAKIINGEYSSDNVSDINSNNIGEYLGQCKSVSISKDETIITEGKGSSSSKVRDIISLVKHQMDEANRNNLDLSEYEKKKLSERYAKLTGKIAIIKVGGYSDTEISELKDRFVDSLNATKCALEQGIVPGGGSALIWASRNLKDLYHFGKQDVNNDNYDKIDNYDVAMGIKIVEDACKIPCSLISSNAGFEGSVVVGELIKKFNNGDKFFGFNARNGKFVDMIKNGIIDPTKVVKSGISNAASIASLMATTEVSIYDSEMENSNTDIYSNNRKKIGRFP</sequence>